<dbReference type="OrthoDB" id="9795222at2"/>
<comment type="caution">
    <text evidence="3">The sequence shown here is derived from an EMBL/GenBank/DDBJ whole genome shotgun (WGS) entry which is preliminary data.</text>
</comment>
<dbReference type="Gene3D" id="1.50.10.10">
    <property type="match status" value="1"/>
</dbReference>
<keyword evidence="1 3" id="KW-0378">Hydrolase</keyword>
<dbReference type="PANTHER" id="PTHR33886:SF8">
    <property type="entry name" value="UNSATURATED RHAMNOGALACTURONAN HYDROLASE (EUROFUNG)"/>
    <property type="match status" value="1"/>
</dbReference>
<keyword evidence="4" id="KW-1185">Reference proteome</keyword>
<dbReference type="Proteomes" id="UP000297861">
    <property type="component" value="Unassembled WGS sequence"/>
</dbReference>
<feature type="signal peptide" evidence="2">
    <location>
        <begin position="1"/>
        <end position="21"/>
    </location>
</feature>
<proteinExistence type="predicted"/>
<feature type="chain" id="PRO_5021495640" evidence="2">
    <location>
        <begin position="22"/>
        <end position="408"/>
    </location>
</feature>
<name>A0A4Y8L315_9BACT</name>
<accession>A0A4Y8L315</accession>
<dbReference type="AlphaFoldDB" id="A0A4Y8L315"/>
<keyword evidence="2" id="KW-0732">Signal</keyword>
<dbReference type="EMBL" id="SOML01000008">
    <property type="protein sequence ID" value="TFD95418.1"/>
    <property type="molecule type" value="Genomic_DNA"/>
</dbReference>
<dbReference type="GO" id="GO:0005975">
    <property type="term" value="P:carbohydrate metabolic process"/>
    <property type="evidence" value="ECO:0007669"/>
    <property type="project" value="InterPro"/>
</dbReference>
<dbReference type="InterPro" id="IPR012341">
    <property type="entry name" value="6hp_glycosidase-like_sf"/>
</dbReference>
<dbReference type="Pfam" id="PF07470">
    <property type="entry name" value="Glyco_hydro_88"/>
    <property type="match status" value="1"/>
</dbReference>
<organism evidence="3 4">
    <name type="scientific">Dysgonomonas capnocytophagoides</name>
    <dbReference type="NCBI Taxonomy" id="45254"/>
    <lineage>
        <taxon>Bacteria</taxon>
        <taxon>Pseudomonadati</taxon>
        <taxon>Bacteroidota</taxon>
        <taxon>Bacteroidia</taxon>
        <taxon>Bacteroidales</taxon>
        <taxon>Dysgonomonadaceae</taxon>
        <taxon>Dysgonomonas</taxon>
    </lineage>
</organism>
<sequence length="408" mass="47011">MKKNTLIRFAVLLFLSTSLIACGNKKENNNNITDQNKPWSVKLAESEIKRFPEAWMIEKAKSPRWGYTHGCVAKAMLDLYNHTKDSTFYKYSKGYADTLITTDGKIKTYQFDKFNIDNINAGKILFRFYSDTKNNKYKLAIDTLVLQMENQPRTKVGGYWHKKIYPDQMWLDGVYMAEPFLAEYAAQFNKPEMFDDIVKQFTLIDKYCYDKESGLYYHAWDESRKQKWADPKTGLSPNFWSRSIGWYALASVDVLDYLPQDHAGRKDILNIIDKLAKGITKWQDQKSGTWYQVTNLGDRKGNYLESSGSAMFVAFLYKAIRKGYISSEYLAPANKGFEGLIKEFTKLETDGTYTITNCCAVAGLGGEKVYRDGSFEYYIGEPVIENDPKSVAPFIWAAIENEKQNKQK</sequence>
<gene>
    <name evidence="3" type="ORF">E2605_13465</name>
</gene>
<reference evidence="3 4" key="1">
    <citation type="submission" date="2019-03" db="EMBL/GenBank/DDBJ databases">
        <title>San Antonio Military Medical Center submission to MRSN (WRAIR), pending publication.</title>
        <authorList>
            <person name="Blyth D.M."/>
            <person name="Mccarthy S.L."/>
            <person name="Schall S.E."/>
            <person name="Stam J.A."/>
            <person name="Ong A.C."/>
            <person name="Mcgann P.T."/>
        </authorList>
    </citation>
    <scope>NUCLEOTIDE SEQUENCE [LARGE SCALE GENOMIC DNA]</scope>
    <source>
        <strain evidence="3 4">MRSN571793</strain>
    </source>
</reference>
<dbReference type="PROSITE" id="PS51257">
    <property type="entry name" value="PROKAR_LIPOPROTEIN"/>
    <property type="match status" value="1"/>
</dbReference>
<dbReference type="PANTHER" id="PTHR33886">
    <property type="entry name" value="UNSATURATED RHAMNOGALACTURONAN HYDROLASE (EUROFUNG)"/>
    <property type="match status" value="1"/>
</dbReference>
<dbReference type="SUPFAM" id="SSF48208">
    <property type="entry name" value="Six-hairpin glycosidases"/>
    <property type="match status" value="1"/>
</dbReference>
<evidence type="ECO:0000313" key="4">
    <source>
        <dbReference type="Proteomes" id="UP000297861"/>
    </source>
</evidence>
<evidence type="ECO:0000256" key="1">
    <source>
        <dbReference type="ARBA" id="ARBA00022801"/>
    </source>
</evidence>
<dbReference type="InterPro" id="IPR008928">
    <property type="entry name" value="6-hairpin_glycosidase_sf"/>
</dbReference>
<dbReference type="GO" id="GO:0016787">
    <property type="term" value="F:hydrolase activity"/>
    <property type="evidence" value="ECO:0007669"/>
    <property type="project" value="UniProtKB-KW"/>
</dbReference>
<dbReference type="STRING" id="1121485.GCA_000426485_01517"/>
<protein>
    <submittedName>
        <fullName evidence="3">Glycoside hydrolase family 88 protein</fullName>
    </submittedName>
</protein>
<evidence type="ECO:0000256" key="2">
    <source>
        <dbReference type="SAM" id="SignalP"/>
    </source>
</evidence>
<dbReference type="InterPro" id="IPR052043">
    <property type="entry name" value="PolySaccharide_Degr_Enz"/>
</dbReference>
<dbReference type="InterPro" id="IPR010905">
    <property type="entry name" value="Glyco_hydro_88"/>
</dbReference>
<evidence type="ECO:0000313" key="3">
    <source>
        <dbReference type="EMBL" id="TFD95418.1"/>
    </source>
</evidence>
<dbReference type="RefSeq" id="WP_134436841.1">
    <property type="nucleotide sequence ID" value="NZ_SOML01000008.1"/>
</dbReference>